<evidence type="ECO:0000256" key="2">
    <source>
        <dbReference type="ARBA" id="ARBA00006575"/>
    </source>
</evidence>
<dbReference type="CDD" id="cd02901">
    <property type="entry name" value="Macro_Poa1p-like"/>
    <property type="match status" value="1"/>
</dbReference>
<dbReference type="InterPro" id="IPR050892">
    <property type="entry name" value="ADP-ribose_metab_enzymes"/>
</dbReference>
<feature type="compositionally biased region" description="Basic and acidic residues" evidence="7">
    <location>
        <begin position="23"/>
        <end position="32"/>
    </location>
</feature>
<gene>
    <name evidence="9" type="ORF">ALTATR162_LOCUS6180</name>
</gene>
<dbReference type="SMART" id="SM00506">
    <property type="entry name" value="A1pp"/>
    <property type="match status" value="1"/>
</dbReference>
<dbReference type="GO" id="GO:0004721">
    <property type="term" value="F:phosphoprotein phosphatase activity"/>
    <property type="evidence" value="ECO:0007669"/>
    <property type="project" value="UniProtKB-KW"/>
</dbReference>
<keyword evidence="5" id="KW-0904">Protein phosphatase</keyword>
<sequence length="269" mass="29253">MPPKGPNITSYFAPTEGIKTMTKAKEAVKSTTDEPQMTTSSSQENKGKGKRTSSRSPTPIPGKRQDTKSSDTTTPPRHLSHKDLSSHQLSPSPLSSEIPNITLTLTHHTGNIFAAPPQTLLIHACNVQGAWGSGIAKAFKDTYPKAYTIYHAFCTKEHLLKSRPVPTGSALLIPPVDAGKEHWIGCLFTSAKYGKGKDKPDVIVGNTKPAMEMLLELVSMAGGIEGVRMCKINSGKFGVEWERTRGVLEDIVIREGWMGSVEVWNPEMS</sequence>
<dbReference type="Pfam" id="PF01661">
    <property type="entry name" value="Macro"/>
    <property type="match status" value="1"/>
</dbReference>
<reference evidence="9" key="1">
    <citation type="submission" date="2021-05" db="EMBL/GenBank/DDBJ databases">
        <authorList>
            <person name="Stam R."/>
        </authorList>
    </citation>
    <scope>NUCLEOTIDE SEQUENCE</scope>
    <source>
        <strain evidence="9">CS162</strain>
    </source>
</reference>
<dbReference type="PANTHER" id="PTHR12521">
    <property type="entry name" value="PROTEIN C6ORF130"/>
    <property type="match status" value="1"/>
</dbReference>
<dbReference type="RefSeq" id="XP_043169736.1">
    <property type="nucleotide sequence ID" value="XM_043313801.1"/>
</dbReference>
<comment type="function">
    <text evidence="1">Highly specific phosphatase involved in the metabolism of ADP-ribose 1''-phosphate (Appr1p) which is produced as a consequence of tRNA splicing.</text>
</comment>
<evidence type="ECO:0000256" key="3">
    <source>
        <dbReference type="ARBA" id="ARBA00012983"/>
    </source>
</evidence>
<evidence type="ECO:0000256" key="4">
    <source>
        <dbReference type="ARBA" id="ARBA00019744"/>
    </source>
</evidence>
<evidence type="ECO:0000313" key="10">
    <source>
        <dbReference type="Proteomes" id="UP000676310"/>
    </source>
</evidence>
<keyword evidence="10" id="KW-1185">Reference proteome</keyword>
<evidence type="ECO:0000256" key="6">
    <source>
        <dbReference type="ARBA" id="ARBA00034427"/>
    </source>
</evidence>
<dbReference type="AlphaFoldDB" id="A0A8J2N0J6"/>
<accession>A0A8J2N0J6</accession>
<comment type="caution">
    <text evidence="9">The sequence shown here is derived from an EMBL/GenBank/DDBJ whole genome shotgun (WGS) entry which is preliminary data.</text>
</comment>
<dbReference type="PANTHER" id="PTHR12521:SF0">
    <property type="entry name" value="ADP-RIBOSE GLYCOHYDROLASE OARD1"/>
    <property type="match status" value="1"/>
</dbReference>
<evidence type="ECO:0000256" key="5">
    <source>
        <dbReference type="ARBA" id="ARBA00022912"/>
    </source>
</evidence>
<feature type="compositionally biased region" description="Low complexity" evidence="7">
    <location>
        <begin position="86"/>
        <end position="95"/>
    </location>
</feature>
<feature type="region of interest" description="Disordered" evidence="7">
    <location>
        <begin position="1"/>
        <end position="95"/>
    </location>
</feature>
<feature type="domain" description="Macro" evidence="8">
    <location>
        <begin position="104"/>
        <end position="248"/>
    </location>
</feature>
<dbReference type="InterPro" id="IPR043472">
    <property type="entry name" value="Macro_dom-like"/>
</dbReference>
<dbReference type="Proteomes" id="UP000676310">
    <property type="component" value="Unassembled WGS sequence"/>
</dbReference>
<proteinExistence type="inferred from homology"/>
<dbReference type="SUPFAM" id="SSF52949">
    <property type="entry name" value="Macro domain-like"/>
    <property type="match status" value="1"/>
</dbReference>
<comment type="similarity">
    <text evidence="2">Belongs to the POA1 family.</text>
</comment>
<evidence type="ECO:0000256" key="7">
    <source>
        <dbReference type="SAM" id="MobiDB-lite"/>
    </source>
</evidence>
<protein>
    <recommendedName>
        <fullName evidence="4">ADP-ribose 1''-phosphate phosphatase</fullName>
        <ecNumber evidence="3">3.1.3.84</ecNumber>
    </recommendedName>
</protein>
<name>A0A8J2N0J6_9PLEO</name>
<dbReference type="GeneID" id="67018041"/>
<feature type="compositionally biased region" description="Polar residues" evidence="7">
    <location>
        <begin position="33"/>
        <end position="44"/>
    </location>
</feature>
<comment type="catalytic activity">
    <reaction evidence="6">
        <text>ADP-alpha-D-ribose 1''-phosphate + H2O = ADP-D-ribose + phosphate</text>
        <dbReference type="Rhea" id="RHEA:25029"/>
        <dbReference type="ChEBI" id="CHEBI:15377"/>
        <dbReference type="ChEBI" id="CHEBI:43474"/>
        <dbReference type="ChEBI" id="CHEBI:57967"/>
        <dbReference type="ChEBI" id="CHEBI:58753"/>
        <dbReference type="EC" id="3.1.3.84"/>
    </reaction>
</comment>
<evidence type="ECO:0000313" key="9">
    <source>
        <dbReference type="EMBL" id="CAG5162211.1"/>
    </source>
</evidence>
<dbReference type="InterPro" id="IPR002589">
    <property type="entry name" value="Macro_dom"/>
</dbReference>
<evidence type="ECO:0000256" key="1">
    <source>
        <dbReference type="ARBA" id="ARBA00002432"/>
    </source>
</evidence>
<organism evidence="9 10">
    <name type="scientific">Alternaria atra</name>
    <dbReference type="NCBI Taxonomy" id="119953"/>
    <lineage>
        <taxon>Eukaryota</taxon>
        <taxon>Fungi</taxon>
        <taxon>Dikarya</taxon>
        <taxon>Ascomycota</taxon>
        <taxon>Pezizomycotina</taxon>
        <taxon>Dothideomycetes</taxon>
        <taxon>Pleosporomycetidae</taxon>
        <taxon>Pleosporales</taxon>
        <taxon>Pleosporineae</taxon>
        <taxon>Pleosporaceae</taxon>
        <taxon>Alternaria</taxon>
        <taxon>Alternaria sect. Ulocladioides</taxon>
    </lineage>
</organism>
<dbReference type="EMBL" id="CAJRGZ010000019">
    <property type="protein sequence ID" value="CAG5162211.1"/>
    <property type="molecule type" value="Genomic_DNA"/>
</dbReference>
<dbReference type="Gene3D" id="3.40.220.10">
    <property type="entry name" value="Leucine Aminopeptidase, subunit E, domain 1"/>
    <property type="match status" value="1"/>
</dbReference>
<dbReference type="EC" id="3.1.3.84" evidence="3"/>
<dbReference type="OrthoDB" id="2155246at2759"/>
<evidence type="ECO:0000259" key="8">
    <source>
        <dbReference type="SMART" id="SM00506"/>
    </source>
</evidence>
<keyword evidence="5" id="KW-0378">Hydrolase</keyword>
<dbReference type="GO" id="GO:0140291">
    <property type="term" value="P:peptidyl-glutamate ADP-deribosylation"/>
    <property type="evidence" value="ECO:0007669"/>
    <property type="project" value="TreeGrafter"/>
</dbReference>